<evidence type="ECO:0000259" key="6">
    <source>
        <dbReference type="SMART" id="SM00062"/>
    </source>
</evidence>
<evidence type="ECO:0000313" key="8">
    <source>
        <dbReference type="Proteomes" id="UP001241092"/>
    </source>
</evidence>
<dbReference type="SMART" id="SM00062">
    <property type="entry name" value="PBPb"/>
    <property type="match status" value="1"/>
</dbReference>
<dbReference type="EMBL" id="AP027452">
    <property type="protein sequence ID" value="BDY26696.1"/>
    <property type="molecule type" value="Genomic_DNA"/>
</dbReference>
<evidence type="ECO:0000256" key="5">
    <source>
        <dbReference type="SAM" id="SignalP"/>
    </source>
</evidence>
<gene>
    <name evidence="7" type="primary">glnH_1</name>
    <name evidence="7" type="ORF">hbim_00611</name>
</gene>
<dbReference type="PANTHER" id="PTHR35936">
    <property type="entry name" value="MEMBRANE-BOUND LYTIC MUREIN TRANSGLYCOSYLASE F"/>
    <property type="match status" value="1"/>
</dbReference>
<dbReference type="Proteomes" id="UP001241092">
    <property type="component" value="Chromosome"/>
</dbReference>
<dbReference type="Gene3D" id="3.40.190.10">
    <property type="entry name" value="Periplasmic binding protein-like II"/>
    <property type="match status" value="2"/>
</dbReference>
<dbReference type="RefSeq" id="WP_286213427.1">
    <property type="nucleotide sequence ID" value="NZ_AP027452.1"/>
</dbReference>
<reference evidence="7" key="1">
    <citation type="submission" date="2023-03" db="EMBL/GenBank/DDBJ databases">
        <title>Draft genome sequence of a Mycolicibacterium mageritense strain H4_3_1 isolated from a hybrid biological-inorganic system reactor.</title>
        <authorList>
            <person name="Feng X."/>
            <person name="Kazama D."/>
            <person name="Sato K."/>
            <person name="Kobayashi H."/>
        </authorList>
    </citation>
    <scope>NUCLEOTIDE SEQUENCE</scope>
    <source>
        <strain evidence="7">H4_3_1</strain>
    </source>
</reference>
<evidence type="ECO:0000256" key="2">
    <source>
        <dbReference type="ARBA" id="ARBA00010333"/>
    </source>
</evidence>
<organism evidence="7 8">
    <name type="scientific">Mycolicibacterium mageritense</name>
    <name type="common">Mycobacterium mageritense</name>
    <dbReference type="NCBI Taxonomy" id="53462"/>
    <lineage>
        <taxon>Bacteria</taxon>
        <taxon>Bacillati</taxon>
        <taxon>Actinomycetota</taxon>
        <taxon>Actinomycetes</taxon>
        <taxon>Mycobacteriales</taxon>
        <taxon>Mycobacteriaceae</taxon>
        <taxon>Mycolicibacterium</taxon>
    </lineage>
</organism>
<keyword evidence="3 5" id="KW-0732">Signal</keyword>
<dbReference type="PANTHER" id="PTHR35936:SF17">
    <property type="entry name" value="ARGININE-BINDING EXTRACELLULAR PROTEIN ARTP"/>
    <property type="match status" value="1"/>
</dbReference>
<dbReference type="InterPro" id="IPR018313">
    <property type="entry name" value="SBP_3_CS"/>
</dbReference>
<evidence type="ECO:0000256" key="3">
    <source>
        <dbReference type="ARBA" id="ARBA00022729"/>
    </source>
</evidence>
<sequence length="280" mass="30001">MTRKLLPALTAVLTAVSVLAACSSPAEEPPPEAVIPPPAGLIEDGYLTYGTAASFPPFESKENGEPVGFDIDMGNKIADYLGLRTRVLDIDFDGLVPALQGGRVDIINSAMYINEERAAVVDYVPYMKIGESLIGNTDKKIAVKELPKDLSGKTVAVTRGAIGETYMNDFNQQLKAAGLPPMEVMALPNNQDALLAVQSGRADLFDTSTPGAAHTIAKSGDRFEVVNTFALDTQIGIAVPKNKPQLKAAMQQAVQRFIDSGQYDELLTKYNLPTDSKLSQ</sequence>
<comment type="similarity">
    <text evidence="2 4">Belongs to the bacterial solute-binding protein 3 family.</text>
</comment>
<comment type="subcellular location">
    <subcellularLocation>
        <location evidence="1">Cell envelope</location>
    </subcellularLocation>
</comment>
<evidence type="ECO:0000313" key="7">
    <source>
        <dbReference type="EMBL" id="BDY26696.1"/>
    </source>
</evidence>
<proteinExistence type="inferred from homology"/>
<dbReference type="InterPro" id="IPR001638">
    <property type="entry name" value="Solute-binding_3/MltF_N"/>
</dbReference>
<feature type="chain" id="PRO_5042475904" evidence="5">
    <location>
        <begin position="21"/>
        <end position="280"/>
    </location>
</feature>
<evidence type="ECO:0000256" key="1">
    <source>
        <dbReference type="ARBA" id="ARBA00004196"/>
    </source>
</evidence>
<dbReference type="PROSITE" id="PS01039">
    <property type="entry name" value="SBP_BACTERIAL_3"/>
    <property type="match status" value="1"/>
</dbReference>
<dbReference type="SUPFAM" id="SSF53850">
    <property type="entry name" value="Periplasmic binding protein-like II"/>
    <property type="match status" value="1"/>
</dbReference>
<dbReference type="PROSITE" id="PS51257">
    <property type="entry name" value="PROKAR_LIPOPROTEIN"/>
    <property type="match status" value="1"/>
</dbReference>
<dbReference type="AlphaFoldDB" id="A0AAI8XLB4"/>
<dbReference type="GO" id="GO:0030313">
    <property type="term" value="C:cell envelope"/>
    <property type="evidence" value="ECO:0007669"/>
    <property type="project" value="UniProtKB-SubCell"/>
</dbReference>
<feature type="domain" description="Solute-binding protein family 3/N-terminal" evidence="6">
    <location>
        <begin position="46"/>
        <end position="274"/>
    </location>
</feature>
<protein>
    <submittedName>
        <fullName evidence="7">Glutamine-binding periplasmic protein</fullName>
    </submittedName>
</protein>
<feature type="signal peptide" evidence="5">
    <location>
        <begin position="1"/>
        <end position="20"/>
    </location>
</feature>
<evidence type="ECO:0000256" key="4">
    <source>
        <dbReference type="RuleBase" id="RU003744"/>
    </source>
</evidence>
<name>A0AAI8XLB4_MYCME</name>
<accession>A0AAI8XLB4</accession>
<dbReference type="Pfam" id="PF00497">
    <property type="entry name" value="SBP_bac_3"/>
    <property type="match status" value="1"/>
</dbReference>
<dbReference type="CDD" id="cd01004">
    <property type="entry name" value="PBP2_MidA_like"/>
    <property type="match status" value="1"/>
</dbReference>